<organism evidence="2 3">
    <name type="scientific">Holothuria leucospilota</name>
    <name type="common">Black long sea cucumber</name>
    <name type="synonym">Mertensiothuria leucospilota</name>
    <dbReference type="NCBI Taxonomy" id="206669"/>
    <lineage>
        <taxon>Eukaryota</taxon>
        <taxon>Metazoa</taxon>
        <taxon>Echinodermata</taxon>
        <taxon>Eleutherozoa</taxon>
        <taxon>Echinozoa</taxon>
        <taxon>Holothuroidea</taxon>
        <taxon>Aspidochirotacea</taxon>
        <taxon>Aspidochirotida</taxon>
        <taxon>Holothuriidae</taxon>
        <taxon>Holothuria</taxon>
    </lineage>
</organism>
<keyword evidence="3" id="KW-1185">Reference proteome</keyword>
<accession>A0A9Q0YJZ9</accession>
<proteinExistence type="predicted"/>
<protein>
    <recommendedName>
        <fullName evidence="4">Transmembrane protein</fullName>
    </recommendedName>
</protein>
<dbReference type="Proteomes" id="UP001152320">
    <property type="component" value="Chromosome 19"/>
</dbReference>
<keyword evidence="1" id="KW-1133">Transmembrane helix</keyword>
<evidence type="ECO:0000313" key="2">
    <source>
        <dbReference type="EMBL" id="KAJ8023872.1"/>
    </source>
</evidence>
<keyword evidence="1" id="KW-0472">Membrane</keyword>
<dbReference type="AlphaFoldDB" id="A0A9Q0YJZ9"/>
<evidence type="ECO:0000256" key="1">
    <source>
        <dbReference type="SAM" id="Phobius"/>
    </source>
</evidence>
<gene>
    <name evidence="2" type="ORF">HOLleu_36439</name>
</gene>
<feature type="transmembrane region" description="Helical" evidence="1">
    <location>
        <begin position="38"/>
        <end position="66"/>
    </location>
</feature>
<evidence type="ECO:0000313" key="3">
    <source>
        <dbReference type="Proteomes" id="UP001152320"/>
    </source>
</evidence>
<dbReference type="OrthoDB" id="10546185at2759"/>
<sequence length="156" mass="17207">MELQKQNEVVITQQPQSVPSYVVIQTAPRNNVPAIGALVFSLVTLVCCPGSLFCTIPSCICAIVALKGDGSDSEKTMYITSFITTAAFWILAVISAIILVILAVARVFAAASASINDHFDYIYDYFNNNNPFENVDSNINNYDPFDYFDNIFNNNK</sequence>
<keyword evidence="1" id="KW-0812">Transmembrane</keyword>
<reference evidence="2" key="1">
    <citation type="submission" date="2021-10" db="EMBL/GenBank/DDBJ databases">
        <title>Tropical sea cucumber genome reveals ecological adaptation and Cuvierian tubules defense mechanism.</title>
        <authorList>
            <person name="Chen T."/>
        </authorList>
    </citation>
    <scope>NUCLEOTIDE SEQUENCE</scope>
    <source>
        <strain evidence="2">Nanhai2018</strain>
        <tissue evidence="2">Muscle</tissue>
    </source>
</reference>
<feature type="transmembrane region" description="Helical" evidence="1">
    <location>
        <begin position="78"/>
        <end position="105"/>
    </location>
</feature>
<comment type="caution">
    <text evidence="2">The sequence shown here is derived from an EMBL/GenBank/DDBJ whole genome shotgun (WGS) entry which is preliminary data.</text>
</comment>
<name>A0A9Q0YJZ9_HOLLE</name>
<dbReference type="EMBL" id="JAIZAY010000019">
    <property type="protein sequence ID" value="KAJ8023872.1"/>
    <property type="molecule type" value="Genomic_DNA"/>
</dbReference>
<evidence type="ECO:0008006" key="4">
    <source>
        <dbReference type="Google" id="ProtNLM"/>
    </source>
</evidence>